<dbReference type="AlphaFoldDB" id="A0A2S6BRE1"/>
<evidence type="ECO:0000256" key="1">
    <source>
        <dbReference type="SAM" id="MobiDB-lite"/>
    </source>
</evidence>
<dbReference type="Proteomes" id="UP000237631">
    <property type="component" value="Unassembled WGS sequence"/>
</dbReference>
<feature type="compositionally biased region" description="Basic and acidic residues" evidence="1">
    <location>
        <begin position="396"/>
        <end position="406"/>
    </location>
</feature>
<dbReference type="EMBL" id="PNEN01001793">
    <property type="protein sequence ID" value="PPJ50058.1"/>
    <property type="molecule type" value="Genomic_DNA"/>
</dbReference>
<evidence type="ECO:0000313" key="3">
    <source>
        <dbReference type="Proteomes" id="UP000237631"/>
    </source>
</evidence>
<feature type="region of interest" description="Disordered" evidence="1">
    <location>
        <begin position="74"/>
        <end position="158"/>
    </location>
</feature>
<sequence>MSGATAAGTPPPFFSMDDIEFLQCNVGFMNVETVISAIRDMHNGNSGSSLDNEDPARLLRVFNLEMWLATSFHQQKHAPTRPQALQDSSNIAGPPSAPVPPQHDPSNLVNQSVPGSTVPAPPAGLQQAQQSLSTDHQAFSLSSPTLDASSARSTSVSDLNTEGILASTTAVKPPKKRAPGHSTIRSAQRPNLGKAIHHRDMTVCDGKTLKEVFEPNNGIDTEDIFGAAALYVAVFVPHLTQVKDMVNKKRQEEGLTTEMMTSDKTFNKRVAPALKHIFGPENYEESKGWLKDARAGGERRQTFLQKLRDPATYAINPYATCANKACVNGRKRTTDAPETSSCSIVPPNPVLPGEATTLNAPNDGHHTYSSITAQTAASSTVPPTRTMGKKTRKRSAATEHDSDASKTKQRGGKRQKVVSDAGVQHAAFATPSDTGFFPVDRNIDETMGQYVQGWNATYETSEGIANGTRMSEPNLYHQDGADTHILWQTDGPGGNTARGHVFVEADLSSLAASGGQGGGGHLSQG</sequence>
<accession>A0A2S6BRE1</accession>
<feature type="compositionally biased region" description="Polar residues" evidence="1">
    <location>
        <begin position="104"/>
        <end position="115"/>
    </location>
</feature>
<name>A0A2S6BRE1_9PEZI</name>
<reference evidence="3" key="1">
    <citation type="journal article" date="2017" name="bioRxiv">
        <title>Conservation of a gene cluster reveals novel cercosporin biosynthetic mechanisms and extends production to the genus Colletotrichum.</title>
        <authorList>
            <person name="de Jonge R."/>
            <person name="Ebert M.K."/>
            <person name="Huitt-Roehl C.R."/>
            <person name="Pal P."/>
            <person name="Suttle J.C."/>
            <person name="Spanner R.E."/>
            <person name="Neubauer J.D."/>
            <person name="Jurick W.M.II."/>
            <person name="Stott K.A."/>
            <person name="Secor G.A."/>
            <person name="Thomma B.P.H.J."/>
            <person name="Van de Peer Y."/>
            <person name="Townsend C.A."/>
            <person name="Bolton M.D."/>
        </authorList>
    </citation>
    <scope>NUCLEOTIDE SEQUENCE [LARGE SCALE GENOMIC DNA]</scope>
    <source>
        <strain evidence="3">CBS538.71</strain>
    </source>
</reference>
<protein>
    <submittedName>
        <fullName evidence="2">Uncharacterized protein</fullName>
    </submittedName>
</protein>
<comment type="caution">
    <text evidence="2">The sequence shown here is derived from an EMBL/GenBank/DDBJ whole genome shotgun (WGS) entry which is preliminary data.</text>
</comment>
<feature type="region of interest" description="Disordered" evidence="1">
    <location>
        <begin position="373"/>
        <end position="416"/>
    </location>
</feature>
<keyword evidence="3" id="KW-1185">Reference proteome</keyword>
<feature type="compositionally biased region" description="Polar residues" evidence="1">
    <location>
        <begin position="131"/>
        <end position="158"/>
    </location>
</feature>
<gene>
    <name evidence="2" type="ORF">CBER1_05034</name>
</gene>
<feature type="compositionally biased region" description="Basic residues" evidence="1">
    <location>
        <begin position="407"/>
        <end position="416"/>
    </location>
</feature>
<proteinExistence type="predicted"/>
<organism evidence="2 3">
    <name type="scientific">Cercospora berteroae</name>
    <dbReference type="NCBI Taxonomy" id="357750"/>
    <lineage>
        <taxon>Eukaryota</taxon>
        <taxon>Fungi</taxon>
        <taxon>Dikarya</taxon>
        <taxon>Ascomycota</taxon>
        <taxon>Pezizomycotina</taxon>
        <taxon>Dothideomycetes</taxon>
        <taxon>Dothideomycetidae</taxon>
        <taxon>Mycosphaerellales</taxon>
        <taxon>Mycosphaerellaceae</taxon>
        <taxon>Cercospora</taxon>
    </lineage>
</organism>
<evidence type="ECO:0000313" key="2">
    <source>
        <dbReference type="EMBL" id="PPJ50058.1"/>
    </source>
</evidence>